<dbReference type="InterPro" id="IPR043917">
    <property type="entry name" value="DUF5753"/>
</dbReference>
<evidence type="ECO:0000313" key="2">
    <source>
        <dbReference type="EMBL" id="MCQ8769238.1"/>
    </source>
</evidence>
<accession>A0A9X2LDN6</accession>
<dbReference type="Pfam" id="PF13560">
    <property type="entry name" value="HTH_31"/>
    <property type="match status" value="1"/>
</dbReference>
<proteinExistence type="predicted"/>
<sequence length="289" mass="31878">MSDATPTLLRRRLGVMLKTMRVRAGLNLAEGAKRLGTTGPTLSKIEHGRLRPDLKKFFTAYQVTDAARIAETMEIAKIANSTRQRSIFAQYRDVIRPRFADFIELEEIATRTDCYAALAIPGLLQTAAYARAVIEGGGVWSTPRDVRDFIELRMRRQDILAATGSGAARPPLSLRCILDEACLRREMGGPEILRDQLDHLVGMSAEPNIELRVLPFKAGAHTGIDGAYTVFHFEVGDPVVAVESLASSLYLDDDARVTRFTTSFDHLRAQSLDAEASRSFITGIAKEAL</sequence>
<organism evidence="2 3">
    <name type="scientific">Streptomyces telluris</name>
    <dbReference type="NCBI Taxonomy" id="2720021"/>
    <lineage>
        <taxon>Bacteria</taxon>
        <taxon>Bacillati</taxon>
        <taxon>Actinomycetota</taxon>
        <taxon>Actinomycetes</taxon>
        <taxon>Kitasatosporales</taxon>
        <taxon>Streptomycetaceae</taxon>
        <taxon>Streptomyces</taxon>
    </lineage>
</organism>
<name>A0A9X2LDN6_9ACTN</name>
<dbReference type="CDD" id="cd00093">
    <property type="entry name" value="HTH_XRE"/>
    <property type="match status" value="1"/>
</dbReference>
<dbReference type="InterPro" id="IPR001387">
    <property type="entry name" value="Cro/C1-type_HTH"/>
</dbReference>
<dbReference type="EMBL" id="JANIID010000003">
    <property type="protein sequence ID" value="MCQ8769238.1"/>
    <property type="molecule type" value="Genomic_DNA"/>
</dbReference>
<dbReference type="Proteomes" id="UP001142374">
    <property type="component" value="Unassembled WGS sequence"/>
</dbReference>
<evidence type="ECO:0000313" key="3">
    <source>
        <dbReference type="Proteomes" id="UP001142374"/>
    </source>
</evidence>
<evidence type="ECO:0000259" key="1">
    <source>
        <dbReference type="PROSITE" id="PS50943"/>
    </source>
</evidence>
<dbReference type="Gene3D" id="1.10.260.40">
    <property type="entry name" value="lambda repressor-like DNA-binding domains"/>
    <property type="match status" value="1"/>
</dbReference>
<dbReference type="InterPro" id="IPR010982">
    <property type="entry name" value="Lambda_DNA-bd_dom_sf"/>
</dbReference>
<dbReference type="Pfam" id="PF19054">
    <property type="entry name" value="DUF5753"/>
    <property type="match status" value="1"/>
</dbReference>
<protein>
    <submittedName>
        <fullName evidence="2">Helix-turn-helix domain-containing protein</fullName>
    </submittedName>
</protein>
<dbReference type="RefSeq" id="WP_168095310.1">
    <property type="nucleotide sequence ID" value="NZ_JAATER010000391.1"/>
</dbReference>
<dbReference type="GO" id="GO:0003677">
    <property type="term" value="F:DNA binding"/>
    <property type="evidence" value="ECO:0007669"/>
    <property type="project" value="InterPro"/>
</dbReference>
<keyword evidence="3" id="KW-1185">Reference proteome</keyword>
<dbReference type="AlphaFoldDB" id="A0A9X2LDN6"/>
<dbReference type="SUPFAM" id="SSF47413">
    <property type="entry name" value="lambda repressor-like DNA-binding domains"/>
    <property type="match status" value="1"/>
</dbReference>
<feature type="domain" description="HTH cro/C1-type" evidence="1">
    <location>
        <begin position="17"/>
        <end position="56"/>
    </location>
</feature>
<gene>
    <name evidence="2" type="ORF">NQU55_05510</name>
</gene>
<comment type="caution">
    <text evidence="2">The sequence shown here is derived from an EMBL/GenBank/DDBJ whole genome shotgun (WGS) entry which is preliminary data.</text>
</comment>
<reference evidence="2" key="1">
    <citation type="submission" date="2022-06" db="EMBL/GenBank/DDBJ databases">
        <title>WGS of actinobacteria.</title>
        <authorList>
            <person name="Thawai C."/>
        </authorList>
    </citation>
    <scope>NUCLEOTIDE SEQUENCE</scope>
    <source>
        <strain evidence="2">AA8</strain>
    </source>
</reference>
<dbReference type="PROSITE" id="PS50943">
    <property type="entry name" value="HTH_CROC1"/>
    <property type="match status" value="1"/>
</dbReference>